<proteinExistence type="inferred from homology"/>
<dbReference type="Gene3D" id="3.20.20.10">
    <property type="entry name" value="Alanine racemase"/>
    <property type="match status" value="1"/>
</dbReference>
<organism evidence="6 7">
    <name type="scientific">Alicyclobacillus tolerans</name>
    <dbReference type="NCBI Taxonomy" id="90970"/>
    <lineage>
        <taxon>Bacteria</taxon>
        <taxon>Bacillati</taxon>
        <taxon>Bacillota</taxon>
        <taxon>Bacilli</taxon>
        <taxon>Bacillales</taxon>
        <taxon>Alicyclobacillaceae</taxon>
        <taxon>Alicyclobacillus</taxon>
    </lineage>
</organism>
<dbReference type="Proteomes" id="UP000184016">
    <property type="component" value="Unassembled WGS sequence"/>
</dbReference>
<dbReference type="GO" id="GO:0030170">
    <property type="term" value="F:pyridoxal phosphate binding"/>
    <property type="evidence" value="ECO:0007669"/>
    <property type="project" value="UniProtKB-UniRule"/>
</dbReference>
<evidence type="ECO:0000256" key="2">
    <source>
        <dbReference type="HAMAP-Rule" id="MF_02087"/>
    </source>
</evidence>
<comment type="similarity">
    <text evidence="2 4">Belongs to the pyridoxal phosphate-binding protein YggS/PROSC family.</text>
</comment>
<keyword evidence="7" id="KW-1185">Reference proteome</keyword>
<evidence type="ECO:0000313" key="6">
    <source>
        <dbReference type="EMBL" id="SHK15409.1"/>
    </source>
</evidence>
<dbReference type="HAMAP" id="MF_02087">
    <property type="entry name" value="PLP_homeostasis"/>
    <property type="match status" value="1"/>
</dbReference>
<gene>
    <name evidence="6" type="ORF">SAMN05443507_10958</name>
</gene>
<keyword evidence="1 2" id="KW-0663">Pyridoxal phosphate</keyword>
<sequence>MVQNDHERLHFSQSQHLELNNRLTAIRERIAKTAESAGRNPEDIRLIAVTKTASPVLAEHLLTLGIQDMAENRWQVAREKLVHPFAARVRWHFIGPLQSNKIKSIASAFSVVHALEDAEHAEQFEQILTSLGKHMEAFVQVNVSGEPQKHGVHPENLHLLLQKLQNYKFLRVVGLMTMAPLTRDYIEIRRTFRGLANLLGEERERLSWGNLQYLSMGMSNDYELAIAEGATHLRIGRQLVSLEDTPEGGESR</sequence>
<dbReference type="STRING" id="1830138.SAMN05443507_10958"/>
<protein>
    <recommendedName>
        <fullName evidence="2">Pyridoxal phosphate homeostasis protein</fullName>
        <shortName evidence="2">PLP homeostasis protein</shortName>
    </recommendedName>
</protein>
<dbReference type="PROSITE" id="PS01211">
    <property type="entry name" value="UPF0001"/>
    <property type="match status" value="1"/>
</dbReference>
<accession>A0A1M6Q565</accession>
<evidence type="ECO:0000256" key="4">
    <source>
        <dbReference type="RuleBase" id="RU004514"/>
    </source>
</evidence>
<dbReference type="Pfam" id="PF01168">
    <property type="entry name" value="Ala_racemase_N"/>
    <property type="match status" value="1"/>
</dbReference>
<dbReference type="AlphaFoldDB" id="A0A1M6Q565"/>
<dbReference type="PIRSF" id="PIRSF004848">
    <property type="entry name" value="YBL036c_PLPDEIII"/>
    <property type="match status" value="1"/>
</dbReference>
<name>A0A1M6Q565_9BACL</name>
<comment type="cofactor">
    <cofactor evidence="3">
        <name>pyridoxal 5'-phosphate</name>
        <dbReference type="ChEBI" id="CHEBI:597326"/>
    </cofactor>
</comment>
<dbReference type="InterPro" id="IPR001608">
    <property type="entry name" value="Ala_racemase_N"/>
</dbReference>
<dbReference type="CDD" id="cd00635">
    <property type="entry name" value="PLPDE_III_YBL036c_like"/>
    <property type="match status" value="1"/>
</dbReference>
<evidence type="ECO:0000256" key="3">
    <source>
        <dbReference type="PIRSR" id="PIRSR004848-1"/>
    </source>
</evidence>
<feature type="modified residue" description="N6-(pyridoxal phosphate)lysine" evidence="2 3">
    <location>
        <position position="51"/>
    </location>
</feature>
<evidence type="ECO:0000313" key="7">
    <source>
        <dbReference type="Proteomes" id="UP000184016"/>
    </source>
</evidence>
<feature type="domain" description="Alanine racemase N-terminal" evidence="5">
    <location>
        <begin position="23"/>
        <end position="239"/>
    </location>
</feature>
<dbReference type="EMBL" id="FRAF01000009">
    <property type="protein sequence ID" value="SHK15409.1"/>
    <property type="molecule type" value="Genomic_DNA"/>
</dbReference>
<dbReference type="NCBIfam" id="TIGR00044">
    <property type="entry name" value="YggS family pyridoxal phosphate-dependent enzyme"/>
    <property type="match status" value="1"/>
</dbReference>
<comment type="function">
    <text evidence="2">Pyridoxal 5'-phosphate (PLP)-binding protein, which is involved in PLP homeostasis.</text>
</comment>
<dbReference type="InterPro" id="IPR029066">
    <property type="entry name" value="PLP-binding_barrel"/>
</dbReference>
<evidence type="ECO:0000256" key="1">
    <source>
        <dbReference type="ARBA" id="ARBA00022898"/>
    </source>
</evidence>
<evidence type="ECO:0000259" key="5">
    <source>
        <dbReference type="Pfam" id="PF01168"/>
    </source>
</evidence>
<dbReference type="PANTHER" id="PTHR10146">
    <property type="entry name" value="PROLINE SYNTHETASE CO-TRANSCRIBED BACTERIAL HOMOLOG PROTEIN"/>
    <property type="match status" value="1"/>
</dbReference>
<dbReference type="PANTHER" id="PTHR10146:SF14">
    <property type="entry name" value="PYRIDOXAL PHOSPHATE HOMEOSTASIS PROTEIN"/>
    <property type="match status" value="1"/>
</dbReference>
<dbReference type="SUPFAM" id="SSF51419">
    <property type="entry name" value="PLP-binding barrel"/>
    <property type="match status" value="1"/>
</dbReference>
<dbReference type="InterPro" id="IPR011078">
    <property type="entry name" value="PyrdxlP_homeostasis"/>
</dbReference>
<reference evidence="7" key="1">
    <citation type="submission" date="2016-11" db="EMBL/GenBank/DDBJ databases">
        <authorList>
            <person name="Varghese N."/>
            <person name="Submissions S."/>
        </authorList>
    </citation>
    <scope>NUCLEOTIDE SEQUENCE [LARGE SCALE GENOMIC DNA]</scope>
    <source>
        <strain evidence="7">USBA-503</strain>
    </source>
</reference>